<dbReference type="Gene3D" id="3.20.20.140">
    <property type="entry name" value="Metal-dependent hydrolases"/>
    <property type="match status" value="1"/>
</dbReference>
<dbReference type="PANTHER" id="PTHR43135:SF3">
    <property type="entry name" value="ALPHA-D-RIBOSE 1-METHYLPHOSPHONATE 5-TRIPHOSPHATE DIPHOSPHATASE"/>
    <property type="match status" value="1"/>
</dbReference>
<organism evidence="2 3">
    <name type="scientific">Streptomyces amakusaensis</name>
    <dbReference type="NCBI Taxonomy" id="67271"/>
    <lineage>
        <taxon>Bacteria</taxon>
        <taxon>Bacillati</taxon>
        <taxon>Actinomycetota</taxon>
        <taxon>Actinomycetes</taxon>
        <taxon>Kitasatosporales</taxon>
        <taxon>Streptomycetaceae</taxon>
        <taxon>Streptomyces</taxon>
    </lineage>
</organism>
<gene>
    <name evidence="2" type="ORF">ACFPRH_27505</name>
</gene>
<accession>A0ABW0ARA0</accession>
<dbReference type="InterPro" id="IPR006680">
    <property type="entry name" value="Amidohydro-rel"/>
</dbReference>
<evidence type="ECO:0000313" key="3">
    <source>
        <dbReference type="Proteomes" id="UP001596160"/>
    </source>
</evidence>
<sequence length="399" mass="41406">MSKILITADRVIAGPANQLIADGAVLVDADSGVIAAVGPAAELDASVDAQVPRLRCPGATLMPGMMDCHVHLAFDAGPDLVSAVVDATPGELSAAMADRARQLLAAGVTTARDLGDRGGLAVALRDSIASGAVAGPRIVTATAPITSRGGHCGFLGGEVTTDEEIREQIARNAAAGADLIKVMASGGALTPGGPRMWEPQFTPDRLRLIVREAAHHGLGVAAHAHGTETIAECVDAGVRTIEHCSWRTAEGIVYDPEVTRRIVDNDVSVCRCVSGDWRLFLKQMGPERAQQMVESIGEMREAGVRFIAGTDAGVPGARFGDYVGMLEFFASIGFGNTEILDMATVNAAHALGLADAGVLAPGRRADLIVVDGDPSAELDALRRIRHVFAAGRPLHADNG</sequence>
<dbReference type="EMBL" id="JBHSKP010000023">
    <property type="protein sequence ID" value="MFC5155481.1"/>
    <property type="molecule type" value="Genomic_DNA"/>
</dbReference>
<evidence type="ECO:0000313" key="2">
    <source>
        <dbReference type="EMBL" id="MFC5155481.1"/>
    </source>
</evidence>
<dbReference type="RefSeq" id="WP_344483188.1">
    <property type="nucleotide sequence ID" value="NZ_BAAASB010000020.1"/>
</dbReference>
<dbReference type="PANTHER" id="PTHR43135">
    <property type="entry name" value="ALPHA-D-RIBOSE 1-METHYLPHOSPHONATE 5-TRIPHOSPHATE DIPHOSPHATASE"/>
    <property type="match status" value="1"/>
</dbReference>
<dbReference type="Pfam" id="PF01979">
    <property type="entry name" value="Amidohydro_1"/>
    <property type="match status" value="1"/>
</dbReference>
<reference evidence="3" key="1">
    <citation type="journal article" date="2019" name="Int. J. Syst. Evol. Microbiol.">
        <title>The Global Catalogue of Microorganisms (GCM) 10K type strain sequencing project: providing services to taxonomists for standard genome sequencing and annotation.</title>
        <authorList>
            <consortium name="The Broad Institute Genomics Platform"/>
            <consortium name="The Broad Institute Genome Sequencing Center for Infectious Disease"/>
            <person name="Wu L."/>
            <person name="Ma J."/>
        </authorList>
    </citation>
    <scope>NUCLEOTIDE SEQUENCE [LARGE SCALE GENOMIC DNA]</scope>
    <source>
        <strain evidence="3">PCU 266</strain>
    </source>
</reference>
<dbReference type="SUPFAM" id="SSF51556">
    <property type="entry name" value="Metallo-dependent hydrolases"/>
    <property type="match status" value="1"/>
</dbReference>
<dbReference type="Gene3D" id="2.30.40.10">
    <property type="entry name" value="Urease, subunit C, domain 1"/>
    <property type="match status" value="1"/>
</dbReference>
<protein>
    <submittedName>
        <fullName evidence="2">Amidohydrolase family protein</fullName>
    </submittedName>
</protein>
<proteinExistence type="predicted"/>
<keyword evidence="3" id="KW-1185">Reference proteome</keyword>
<dbReference type="Proteomes" id="UP001596160">
    <property type="component" value="Unassembled WGS sequence"/>
</dbReference>
<dbReference type="InterPro" id="IPR011059">
    <property type="entry name" value="Metal-dep_hydrolase_composite"/>
</dbReference>
<dbReference type="InterPro" id="IPR032466">
    <property type="entry name" value="Metal_Hydrolase"/>
</dbReference>
<dbReference type="InterPro" id="IPR051781">
    <property type="entry name" value="Metallo-dep_Hydrolase"/>
</dbReference>
<feature type="domain" description="Amidohydrolase-related" evidence="1">
    <location>
        <begin position="60"/>
        <end position="392"/>
    </location>
</feature>
<name>A0ABW0ARA0_9ACTN</name>
<comment type="caution">
    <text evidence="2">The sequence shown here is derived from an EMBL/GenBank/DDBJ whole genome shotgun (WGS) entry which is preliminary data.</text>
</comment>
<evidence type="ECO:0000259" key="1">
    <source>
        <dbReference type="Pfam" id="PF01979"/>
    </source>
</evidence>
<dbReference type="SUPFAM" id="SSF51338">
    <property type="entry name" value="Composite domain of metallo-dependent hydrolases"/>
    <property type="match status" value="1"/>
</dbReference>